<dbReference type="SMART" id="SM00343">
    <property type="entry name" value="ZnF_C2HC"/>
    <property type="match status" value="1"/>
</dbReference>
<protein>
    <submittedName>
        <fullName evidence="4">Uncharacterized protein LOC122136150</fullName>
    </submittedName>
</protein>
<proteinExistence type="predicted"/>
<dbReference type="KEGG" id="ccar:122136150"/>
<keyword evidence="1" id="KW-0479">Metal-binding</keyword>
<dbReference type="GO" id="GO:0008270">
    <property type="term" value="F:zinc ion binding"/>
    <property type="evidence" value="ECO:0007669"/>
    <property type="project" value="UniProtKB-KW"/>
</dbReference>
<dbReference type="GO" id="GO:0003676">
    <property type="term" value="F:nucleic acid binding"/>
    <property type="evidence" value="ECO:0007669"/>
    <property type="project" value="InterPro"/>
</dbReference>
<dbReference type="PANTHER" id="PTHR46888">
    <property type="entry name" value="ZINC KNUCKLE DOMAINCONTAINING PROTEIN-RELATED"/>
    <property type="match status" value="1"/>
</dbReference>
<dbReference type="PANTHER" id="PTHR46888:SF1">
    <property type="entry name" value="RIBONUCLEASE H"/>
    <property type="match status" value="1"/>
</dbReference>
<dbReference type="AlphaFoldDB" id="A0A9Q9VYY6"/>
<feature type="domain" description="CCHC-type" evidence="2">
    <location>
        <begin position="221"/>
        <end position="236"/>
    </location>
</feature>
<evidence type="ECO:0000259" key="2">
    <source>
        <dbReference type="PROSITE" id="PS50158"/>
    </source>
</evidence>
<dbReference type="CDD" id="cd07936">
    <property type="entry name" value="SCAN"/>
    <property type="match status" value="1"/>
</dbReference>
<evidence type="ECO:0000313" key="4">
    <source>
        <dbReference type="RefSeq" id="XP_042573762.1"/>
    </source>
</evidence>
<dbReference type="Pfam" id="PF00098">
    <property type="entry name" value="zf-CCHC"/>
    <property type="match status" value="1"/>
</dbReference>
<dbReference type="OrthoDB" id="6761011at2759"/>
<sequence length="336" mass="37899">MTEPHLQPLNEDDDVEHFLTTFERIAAACRWPRSDWAVRLVPLLTGKARSAYVNMDINESLVYDEVKVAVLKKYDINPESYRLRFRSTDVRADETPKELYGRLKDTFNKWIQPQNRSKEEVAEVIILEQYLRVLAPELQTWVKEHNPESAAKAAELADVFVAARRQGQPWSYNQWKTFKDPKRTSKRSVSPLKTSMMGGKFVGDNGGLGGKLSANSKTIVCYQCGQEGHTKPRCPNRPSTQANLCGVPRPDDPTCIAKISLHHVTVGLNGQEVSAMVDTGSMQTLVKAELVPVHLWNLRSPVAIKCVHGDEKYYPTADVYLKVHGQSFFVGSRPFT</sequence>
<dbReference type="RefSeq" id="XP_042573762.1">
    <property type="nucleotide sequence ID" value="XM_042717828.1"/>
</dbReference>
<dbReference type="PROSITE" id="PS50804">
    <property type="entry name" value="SCAN_BOX"/>
    <property type="match status" value="1"/>
</dbReference>
<dbReference type="Proteomes" id="UP001155660">
    <property type="component" value="Chromosome A3"/>
</dbReference>
<dbReference type="SMART" id="SM00431">
    <property type="entry name" value="SCAN"/>
    <property type="match status" value="1"/>
</dbReference>
<evidence type="ECO:0000259" key="3">
    <source>
        <dbReference type="PROSITE" id="PS50804"/>
    </source>
</evidence>
<name>A0A9Q9VYY6_CYPCA</name>
<dbReference type="InterPro" id="IPR003309">
    <property type="entry name" value="SCAN_dom"/>
</dbReference>
<keyword evidence="1" id="KW-0862">Zinc</keyword>
<evidence type="ECO:0000256" key="1">
    <source>
        <dbReference type="PROSITE-ProRule" id="PRU00047"/>
    </source>
</evidence>
<dbReference type="GeneID" id="122136150"/>
<dbReference type="InterPro" id="IPR001878">
    <property type="entry name" value="Znf_CCHC"/>
</dbReference>
<dbReference type="Pfam" id="PF02023">
    <property type="entry name" value="SCAN"/>
    <property type="match status" value="1"/>
</dbReference>
<feature type="domain" description="SCAN box" evidence="3">
    <location>
        <begin position="82"/>
        <end position="158"/>
    </location>
</feature>
<dbReference type="PROSITE" id="PS50158">
    <property type="entry name" value="ZF_CCHC"/>
    <property type="match status" value="1"/>
</dbReference>
<accession>A0A9Q9VYY6</accession>
<reference evidence="4" key="1">
    <citation type="submission" date="2025-08" db="UniProtKB">
        <authorList>
            <consortium name="RefSeq"/>
        </authorList>
    </citation>
    <scope>IDENTIFICATION</scope>
    <source>
        <tissue evidence="4">Muscle</tissue>
    </source>
</reference>
<keyword evidence="1" id="KW-0863">Zinc-finger</keyword>
<gene>
    <name evidence="4" type="primary">LOC122136150</name>
</gene>
<organism evidence="4">
    <name type="scientific">Cyprinus carpio</name>
    <name type="common">Common carp</name>
    <dbReference type="NCBI Taxonomy" id="7962"/>
    <lineage>
        <taxon>Eukaryota</taxon>
        <taxon>Metazoa</taxon>
        <taxon>Chordata</taxon>
        <taxon>Craniata</taxon>
        <taxon>Vertebrata</taxon>
        <taxon>Euteleostomi</taxon>
        <taxon>Actinopterygii</taxon>
        <taxon>Neopterygii</taxon>
        <taxon>Teleostei</taxon>
        <taxon>Ostariophysi</taxon>
        <taxon>Cypriniformes</taxon>
        <taxon>Cyprinidae</taxon>
        <taxon>Cyprininae</taxon>
        <taxon>Cyprinus</taxon>
    </lineage>
</organism>